<reference evidence="6 7" key="1">
    <citation type="journal article" date="2011" name="Genome Biol. Evol.">
        <title>Comparative whole genome sequence analysis of the carcinogenic bacterial model pathogen Helicobacter felis.</title>
        <authorList>
            <person name="Arnold I.C."/>
            <person name="Zigova Z."/>
            <person name="Holden M."/>
            <person name="Lawley T.D."/>
            <person name="Rad R."/>
            <person name="Dougan G."/>
            <person name="Falkow S."/>
            <person name="Bentley S.D."/>
            <person name="Muller A."/>
        </authorList>
    </citation>
    <scope>NUCLEOTIDE SEQUENCE [LARGE SCALE GENOMIC DNA]</scope>
    <source>
        <strain evidence="7">ATCC 49179 / CCUG 28539 / NCTC 12436 / CS1</strain>
    </source>
</reference>
<dbReference type="GO" id="GO:0016887">
    <property type="term" value="F:ATP hydrolysis activity"/>
    <property type="evidence" value="ECO:0007669"/>
    <property type="project" value="InterPro"/>
</dbReference>
<evidence type="ECO:0000256" key="1">
    <source>
        <dbReference type="ARBA" id="ARBA00005417"/>
    </source>
</evidence>
<dbReference type="SMART" id="SM00382">
    <property type="entry name" value="AAA"/>
    <property type="match status" value="1"/>
</dbReference>
<evidence type="ECO:0000256" key="3">
    <source>
        <dbReference type="ARBA" id="ARBA00022741"/>
    </source>
</evidence>
<dbReference type="GeneID" id="36133437"/>
<proteinExistence type="inferred from homology"/>
<evidence type="ECO:0000313" key="7">
    <source>
        <dbReference type="Proteomes" id="UP000007934"/>
    </source>
</evidence>
<keyword evidence="2" id="KW-0813">Transport</keyword>
<organism evidence="6 7">
    <name type="scientific">Helicobacter felis (strain ATCC 49179 / CCUG 28539 / NCTC 12436 / CS1)</name>
    <dbReference type="NCBI Taxonomy" id="936155"/>
    <lineage>
        <taxon>Bacteria</taxon>
        <taxon>Pseudomonadati</taxon>
        <taxon>Campylobacterota</taxon>
        <taxon>Epsilonproteobacteria</taxon>
        <taxon>Campylobacterales</taxon>
        <taxon>Helicobacteraceae</taxon>
        <taxon>Helicobacter</taxon>
    </lineage>
</organism>
<dbReference type="Pfam" id="PF00005">
    <property type="entry name" value="ABC_tran"/>
    <property type="match status" value="1"/>
</dbReference>
<protein>
    <submittedName>
        <fullName evidence="6">Nickel import ATP-binding protein NikE</fullName>
    </submittedName>
</protein>
<name>E7AB32_HELFC</name>
<evidence type="ECO:0000256" key="2">
    <source>
        <dbReference type="ARBA" id="ARBA00022448"/>
    </source>
</evidence>
<accession>E7AB32</accession>
<dbReference type="eggNOG" id="COG4172">
    <property type="taxonomic scope" value="Bacteria"/>
</dbReference>
<dbReference type="InterPro" id="IPR050319">
    <property type="entry name" value="ABC_transp_ATP-bind"/>
</dbReference>
<dbReference type="PANTHER" id="PTHR43776">
    <property type="entry name" value="TRANSPORT ATP-BINDING PROTEIN"/>
    <property type="match status" value="1"/>
</dbReference>
<dbReference type="STRING" id="936155.HFELIS_07080"/>
<dbReference type="InterPro" id="IPR027417">
    <property type="entry name" value="P-loop_NTPase"/>
</dbReference>
<evidence type="ECO:0000259" key="5">
    <source>
        <dbReference type="PROSITE" id="PS50893"/>
    </source>
</evidence>
<evidence type="ECO:0000256" key="4">
    <source>
        <dbReference type="ARBA" id="ARBA00022840"/>
    </source>
</evidence>
<dbReference type="AlphaFoldDB" id="E7AB32"/>
<comment type="similarity">
    <text evidence="1">Belongs to the ABC transporter superfamily.</text>
</comment>
<dbReference type="InterPro" id="IPR017871">
    <property type="entry name" value="ABC_transporter-like_CS"/>
</dbReference>
<dbReference type="EMBL" id="FQ670179">
    <property type="protein sequence ID" value="CBY82792.1"/>
    <property type="molecule type" value="Genomic_DNA"/>
</dbReference>
<feature type="domain" description="ABC transporter" evidence="5">
    <location>
        <begin position="3"/>
        <end position="213"/>
    </location>
</feature>
<keyword evidence="3" id="KW-0547">Nucleotide-binding</keyword>
<dbReference type="InterPro" id="IPR003439">
    <property type="entry name" value="ABC_transporter-like_ATP-bd"/>
</dbReference>
<dbReference type="Gene3D" id="3.40.50.300">
    <property type="entry name" value="P-loop containing nucleotide triphosphate hydrolases"/>
    <property type="match status" value="1"/>
</dbReference>
<dbReference type="HOGENOM" id="CLU_000604_1_22_7"/>
<dbReference type="Proteomes" id="UP000007934">
    <property type="component" value="Chromosome"/>
</dbReference>
<keyword evidence="7" id="KW-1185">Reference proteome</keyword>
<dbReference type="RefSeq" id="WP_013469161.1">
    <property type="nucleotide sequence ID" value="NC_014810.2"/>
</dbReference>
<dbReference type="OrthoDB" id="9814623at2"/>
<dbReference type="PROSITE" id="PS00211">
    <property type="entry name" value="ABC_TRANSPORTER_1"/>
    <property type="match status" value="1"/>
</dbReference>
<sequence>MSLQVVGLQKSYGEERILQDIHLEIHKGEAVALMGASGSGKSTLVKCIARLESFNGGQILYQNEDILTIPHKRFRQTIQYVFQDQFNALNPAKRVSALLSSVCQRFKSHDLLEMILQHARLKPTLLSRFPRELSGGERQRLGIARAMLTQAPILLLDEVTSALDKRLKYEIMDVLMDYQKSFNTTIICITHDGPIAQKYFKRHLILEKGRLVE</sequence>
<dbReference type="KEGG" id="hfe:HFELIS_07080"/>
<keyword evidence="4 6" id="KW-0067">ATP-binding</keyword>
<evidence type="ECO:0000313" key="6">
    <source>
        <dbReference type="EMBL" id="CBY82792.1"/>
    </source>
</evidence>
<dbReference type="InterPro" id="IPR003593">
    <property type="entry name" value="AAA+_ATPase"/>
</dbReference>
<dbReference type="GO" id="GO:0055085">
    <property type="term" value="P:transmembrane transport"/>
    <property type="evidence" value="ECO:0007669"/>
    <property type="project" value="UniProtKB-ARBA"/>
</dbReference>
<dbReference type="PANTHER" id="PTHR43776:SF7">
    <property type="entry name" value="D,D-DIPEPTIDE TRANSPORT ATP-BINDING PROTEIN DDPF-RELATED"/>
    <property type="match status" value="1"/>
</dbReference>
<dbReference type="PROSITE" id="PS50893">
    <property type="entry name" value="ABC_TRANSPORTER_2"/>
    <property type="match status" value="1"/>
</dbReference>
<dbReference type="SUPFAM" id="SSF52540">
    <property type="entry name" value="P-loop containing nucleoside triphosphate hydrolases"/>
    <property type="match status" value="1"/>
</dbReference>
<gene>
    <name evidence="6" type="ordered locus">Hfelis_07080</name>
</gene>
<dbReference type="GO" id="GO:0005524">
    <property type="term" value="F:ATP binding"/>
    <property type="evidence" value="ECO:0007669"/>
    <property type="project" value="UniProtKB-KW"/>
</dbReference>